<evidence type="ECO:0000256" key="3">
    <source>
        <dbReference type="ARBA" id="ARBA00023163"/>
    </source>
</evidence>
<dbReference type="Pfam" id="PF00027">
    <property type="entry name" value="cNMP_binding"/>
    <property type="match status" value="1"/>
</dbReference>
<dbReference type="AlphaFoldDB" id="A0A1M6RZI2"/>
<evidence type="ECO:0000256" key="1">
    <source>
        <dbReference type="ARBA" id="ARBA00023015"/>
    </source>
</evidence>
<dbReference type="STRING" id="1121266.SAMN02745883_01903"/>
<dbReference type="CDD" id="cd00038">
    <property type="entry name" value="CAP_ED"/>
    <property type="match status" value="1"/>
</dbReference>
<feature type="domain" description="Cyclic nucleotide-binding" evidence="4">
    <location>
        <begin position="12"/>
        <end position="133"/>
    </location>
</feature>
<dbReference type="GO" id="GO:0006355">
    <property type="term" value="P:regulation of DNA-templated transcription"/>
    <property type="evidence" value="ECO:0007669"/>
    <property type="project" value="InterPro"/>
</dbReference>
<dbReference type="Proteomes" id="UP000184082">
    <property type="component" value="Unassembled WGS sequence"/>
</dbReference>
<dbReference type="InterPro" id="IPR036388">
    <property type="entry name" value="WH-like_DNA-bd_sf"/>
</dbReference>
<dbReference type="SUPFAM" id="SSF46785">
    <property type="entry name" value="Winged helix' DNA-binding domain"/>
    <property type="match status" value="1"/>
</dbReference>
<proteinExistence type="predicted"/>
<dbReference type="Gene3D" id="1.10.10.10">
    <property type="entry name" value="Winged helix-like DNA-binding domain superfamily/Winged helix DNA-binding domain"/>
    <property type="match status" value="1"/>
</dbReference>
<accession>A0A1M6RZI2</accession>
<dbReference type="InterPro" id="IPR000595">
    <property type="entry name" value="cNMP-bd_dom"/>
</dbReference>
<evidence type="ECO:0000256" key="2">
    <source>
        <dbReference type="ARBA" id="ARBA00023125"/>
    </source>
</evidence>
<dbReference type="PROSITE" id="PS50042">
    <property type="entry name" value="CNMP_BINDING_3"/>
    <property type="match status" value="1"/>
</dbReference>
<evidence type="ECO:0000259" key="4">
    <source>
        <dbReference type="PROSITE" id="PS50042"/>
    </source>
</evidence>
<evidence type="ECO:0000313" key="5">
    <source>
        <dbReference type="EMBL" id="SHK37727.1"/>
    </source>
</evidence>
<dbReference type="SUPFAM" id="SSF51206">
    <property type="entry name" value="cAMP-binding domain-like"/>
    <property type="match status" value="1"/>
</dbReference>
<keyword evidence="5" id="KW-0675">Receptor</keyword>
<dbReference type="Pfam" id="PF13545">
    <property type="entry name" value="HTH_Crp_2"/>
    <property type="match status" value="1"/>
</dbReference>
<dbReference type="EMBL" id="FRAJ01000016">
    <property type="protein sequence ID" value="SHK37727.1"/>
    <property type="molecule type" value="Genomic_DNA"/>
</dbReference>
<organism evidence="5 6">
    <name type="scientific">Caminicella sporogenes DSM 14501</name>
    <dbReference type="NCBI Taxonomy" id="1121266"/>
    <lineage>
        <taxon>Bacteria</taxon>
        <taxon>Bacillati</taxon>
        <taxon>Bacillota</taxon>
        <taxon>Clostridia</taxon>
        <taxon>Peptostreptococcales</taxon>
        <taxon>Caminicellaceae</taxon>
        <taxon>Caminicella</taxon>
    </lineage>
</organism>
<keyword evidence="2" id="KW-0238">DNA-binding</keyword>
<gene>
    <name evidence="5" type="ORF">SAMN02745883_01903</name>
</gene>
<evidence type="ECO:0000313" key="6">
    <source>
        <dbReference type="Proteomes" id="UP000184082"/>
    </source>
</evidence>
<keyword evidence="1" id="KW-0805">Transcription regulation</keyword>
<dbReference type="InterPro" id="IPR036390">
    <property type="entry name" value="WH_DNA-bd_sf"/>
</dbReference>
<keyword evidence="6" id="KW-1185">Reference proteome</keyword>
<sequence>MSVEKIIKENPYLQKLLKTMPEDVKQRAVLKEFFPTDILLKKDEEVNCVYLLYSGTLRVINEFPNGTVYGFAYIDSTEIIGALEILAKEKKIAATVEAVTHSIALRISKEDFIKWFESSIDFTMEMAKMLAKKFYPTVCKNGEVFMNSSIYSLASFIIRSVEEDIKEGKTGIINKKRQYIADELGVSLRTVYRAIKKLKEDNLITVIKGKIHVSREQYEKLAEIIHEYI</sequence>
<dbReference type="Gene3D" id="2.60.120.10">
    <property type="entry name" value="Jelly Rolls"/>
    <property type="match status" value="1"/>
</dbReference>
<keyword evidence="3" id="KW-0804">Transcription</keyword>
<dbReference type="InterPro" id="IPR018490">
    <property type="entry name" value="cNMP-bd_dom_sf"/>
</dbReference>
<dbReference type="InterPro" id="IPR014710">
    <property type="entry name" value="RmlC-like_jellyroll"/>
</dbReference>
<protein>
    <submittedName>
        <fullName evidence="5">CRP/FNR family transcriptional regulator, cyclic AMP receptor protein</fullName>
    </submittedName>
</protein>
<reference evidence="5 6" key="1">
    <citation type="submission" date="2016-11" db="EMBL/GenBank/DDBJ databases">
        <authorList>
            <person name="Jaros S."/>
            <person name="Januszkiewicz K."/>
            <person name="Wedrychowicz H."/>
        </authorList>
    </citation>
    <scope>NUCLEOTIDE SEQUENCE [LARGE SCALE GENOMIC DNA]</scope>
    <source>
        <strain evidence="5 6">DSM 14501</strain>
    </source>
</reference>
<dbReference type="InterPro" id="IPR012318">
    <property type="entry name" value="HTH_CRP"/>
</dbReference>
<name>A0A1M6RZI2_9FIRM</name>
<dbReference type="RefSeq" id="WP_072967941.1">
    <property type="nucleotide sequence ID" value="NZ_FRAJ01000016.1"/>
</dbReference>
<dbReference type="GO" id="GO:0003677">
    <property type="term" value="F:DNA binding"/>
    <property type="evidence" value="ECO:0007669"/>
    <property type="project" value="UniProtKB-KW"/>
</dbReference>
<dbReference type="SMART" id="SM00419">
    <property type="entry name" value="HTH_CRP"/>
    <property type="match status" value="1"/>
</dbReference>